<organism evidence="3 4">
    <name type="scientific">Commensalibacter papalotli</name>
    <name type="common">ex Servin-Garciduenas et al. 2014</name>
    <dbReference type="NCBI Taxonomy" id="1208583"/>
    <lineage>
        <taxon>Bacteria</taxon>
        <taxon>Pseudomonadati</taxon>
        <taxon>Pseudomonadota</taxon>
        <taxon>Alphaproteobacteria</taxon>
        <taxon>Acetobacterales</taxon>
        <taxon>Acetobacteraceae</taxon>
    </lineage>
</organism>
<evidence type="ECO:0000256" key="1">
    <source>
        <dbReference type="SAM" id="Coils"/>
    </source>
</evidence>
<dbReference type="AlphaFoldDB" id="W7DXQ6"/>
<evidence type="ECO:0000313" key="3">
    <source>
        <dbReference type="EMBL" id="EUK17404.1"/>
    </source>
</evidence>
<keyword evidence="4" id="KW-1185">Reference proteome</keyword>
<dbReference type="SUPFAM" id="SSF46955">
    <property type="entry name" value="Putative DNA-binding domain"/>
    <property type="match status" value="1"/>
</dbReference>
<keyword evidence="3" id="KW-0614">Plasmid</keyword>
<sequence length="168" mass="18711">MPIVSISEAAELTGKTRRTIQRHVASGKLSRSVASNGRVGVDISELIRVYGQLMSCDNDTAMSQHVISNVIHKSDLNDKKDNERLLKLEHELSIVKVELEAEKRRVQDKQETIDSLKTALKLLEYRQDKSVTIEPPKEDTASEPQKNGSSVDNSSNTGLLGRLKKLFS</sequence>
<keyword evidence="1" id="KW-0175">Coiled coil</keyword>
<feature type="compositionally biased region" description="Polar residues" evidence="2">
    <location>
        <begin position="142"/>
        <end position="158"/>
    </location>
</feature>
<dbReference type="EMBL" id="ATSX01000012">
    <property type="protein sequence ID" value="EUK17404.1"/>
    <property type="molecule type" value="Genomic_DNA"/>
</dbReference>
<gene>
    <name evidence="3" type="ORF">COMX_10420</name>
</gene>
<proteinExistence type="predicted"/>
<comment type="caution">
    <text evidence="3">The sequence shown here is derived from an EMBL/GenBank/DDBJ whole genome shotgun (WGS) entry which is preliminary data.</text>
</comment>
<reference evidence="3 4" key="1">
    <citation type="journal article" date="2014" name="Genome Announc.">
        <title>Draft Genome Sequence of Commensalibacter papalotli MX01, a Symbiont Identified from the Guts of Overwintering Monarch Butterflies.</title>
        <authorList>
            <person name="Servin-Garciduenas L.E."/>
            <person name="Sanchez-Quinto A."/>
            <person name="Martinez-Romero E."/>
        </authorList>
    </citation>
    <scope>NUCLEOTIDE SEQUENCE [LARGE SCALE GENOMIC DNA]</scope>
    <source>
        <strain evidence="4">MX-MONARCH01</strain>
        <plasmid evidence="3">pB</plasmid>
    </source>
</reference>
<name>W7DXQ6_9PROT</name>
<evidence type="ECO:0000313" key="4">
    <source>
        <dbReference type="Proteomes" id="UP000019250"/>
    </source>
</evidence>
<feature type="coiled-coil region" evidence="1">
    <location>
        <begin position="85"/>
        <end position="126"/>
    </location>
</feature>
<accession>W7DXQ6</accession>
<feature type="compositionally biased region" description="Basic and acidic residues" evidence="2">
    <location>
        <begin position="128"/>
        <end position="140"/>
    </location>
</feature>
<geneLocation type="plasmid" evidence="3">
    <name>pB</name>
</geneLocation>
<feature type="region of interest" description="Disordered" evidence="2">
    <location>
        <begin position="128"/>
        <end position="168"/>
    </location>
</feature>
<dbReference type="Proteomes" id="UP000019250">
    <property type="component" value="Unassembled WGS sequence"/>
</dbReference>
<protein>
    <submittedName>
        <fullName evidence="3">Putative entry exclusion protein 1</fullName>
    </submittedName>
</protein>
<evidence type="ECO:0000256" key="2">
    <source>
        <dbReference type="SAM" id="MobiDB-lite"/>
    </source>
</evidence>
<dbReference type="InterPro" id="IPR009061">
    <property type="entry name" value="DNA-bd_dom_put_sf"/>
</dbReference>